<reference evidence="1 2" key="1">
    <citation type="submission" date="2019-02" db="EMBL/GenBank/DDBJ databases">
        <title>Deep-cultivation of Planctomycetes and their phenomic and genomic characterization uncovers novel biology.</title>
        <authorList>
            <person name="Wiegand S."/>
            <person name="Jogler M."/>
            <person name="Boedeker C."/>
            <person name="Pinto D."/>
            <person name="Vollmers J."/>
            <person name="Rivas-Marin E."/>
            <person name="Kohn T."/>
            <person name="Peeters S.H."/>
            <person name="Heuer A."/>
            <person name="Rast P."/>
            <person name="Oberbeckmann S."/>
            <person name="Bunk B."/>
            <person name="Jeske O."/>
            <person name="Meyerdierks A."/>
            <person name="Storesund J.E."/>
            <person name="Kallscheuer N."/>
            <person name="Luecker S."/>
            <person name="Lage O.M."/>
            <person name="Pohl T."/>
            <person name="Merkel B.J."/>
            <person name="Hornburger P."/>
            <person name="Mueller R.-W."/>
            <person name="Bruemmer F."/>
            <person name="Labrenz M."/>
            <person name="Spormann A.M."/>
            <person name="Op den Camp H."/>
            <person name="Overmann J."/>
            <person name="Amann R."/>
            <person name="Jetten M.S.M."/>
            <person name="Mascher T."/>
            <person name="Medema M.H."/>
            <person name="Devos D.P."/>
            <person name="Kaster A.-K."/>
            <person name="Ovreas L."/>
            <person name="Rohde M."/>
            <person name="Galperin M.Y."/>
            <person name="Jogler C."/>
        </authorList>
    </citation>
    <scope>NUCLEOTIDE SEQUENCE [LARGE SCALE GENOMIC DNA]</scope>
    <source>
        <strain evidence="1 2">K22_7</strain>
    </source>
</reference>
<evidence type="ECO:0000313" key="1">
    <source>
        <dbReference type="EMBL" id="QDT04519.1"/>
    </source>
</evidence>
<dbReference type="EMBL" id="CP036525">
    <property type="protein sequence ID" value="QDT04519.1"/>
    <property type="molecule type" value="Genomic_DNA"/>
</dbReference>
<accession>A0A517NBK3</accession>
<dbReference type="Proteomes" id="UP000318538">
    <property type="component" value="Chromosome"/>
</dbReference>
<dbReference type="PANTHER" id="PTHR43042">
    <property type="entry name" value="SAM-DEPENDENT METHYLTRANSFERASE"/>
    <property type="match status" value="1"/>
</dbReference>
<dbReference type="AlphaFoldDB" id="A0A517NBK3"/>
<evidence type="ECO:0008006" key="3">
    <source>
        <dbReference type="Google" id="ProtNLM"/>
    </source>
</evidence>
<dbReference type="Gene3D" id="2.60.40.1180">
    <property type="entry name" value="Golgi alpha-mannosidase II"/>
    <property type="match status" value="1"/>
</dbReference>
<organism evidence="1 2">
    <name type="scientific">Rubripirellula lacrimiformis</name>
    <dbReference type="NCBI Taxonomy" id="1930273"/>
    <lineage>
        <taxon>Bacteria</taxon>
        <taxon>Pseudomonadati</taxon>
        <taxon>Planctomycetota</taxon>
        <taxon>Planctomycetia</taxon>
        <taxon>Pirellulales</taxon>
        <taxon>Pirellulaceae</taxon>
        <taxon>Rubripirellula</taxon>
    </lineage>
</organism>
<dbReference type="SUPFAM" id="SSF53335">
    <property type="entry name" value="S-adenosyl-L-methionine-dependent methyltransferases"/>
    <property type="match status" value="1"/>
</dbReference>
<proteinExistence type="predicted"/>
<keyword evidence="2" id="KW-1185">Reference proteome</keyword>
<dbReference type="InterPro" id="IPR029063">
    <property type="entry name" value="SAM-dependent_MTases_sf"/>
</dbReference>
<dbReference type="InterPro" id="IPR013780">
    <property type="entry name" value="Glyco_hydro_b"/>
</dbReference>
<dbReference type="RefSeq" id="WP_145170166.1">
    <property type="nucleotide sequence ID" value="NZ_CP036525.1"/>
</dbReference>
<dbReference type="KEGG" id="rlc:K227x_29110"/>
<dbReference type="PANTHER" id="PTHR43042:SF2">
    <property type="entry name" value="SAM-DEPENDENT METHYLTRANSFERASE"/>
    <property type="match status" value="1"/>
</dbReference>
<protein>
    <recommendedName>
        <fullName evidence="3">23S rRNA m(2)G2445 methyltransferase</fullName>
    </recommendedName>
</protein>
<gene>
    <name evidence="1" type="ORF">K227x_29110</name>
</gene>
<sequence>MTDNRYRLIDFGEGRKLESVGGYLIDRPSPAASWSKRQSPENWQRADAHFDADRRKWTYHNPWPTDQLVDCDGFQMPFVSTPFGHIGVFPEQFDNWRWLCKPVITEPSEDPSSVPTKPAALNLFGYTGASTMVLIKAGYQVAHVDAAKPNVQAVRGVATSNGWPDPPIRYLIDDAAKFAAREVRRRRMYHTIVMDPPAYGHGPNGRAWRLDRDIWPLLDDCLRLVDPKRFRMLISGHSPEVDHSDIVTYLAQSDLIDTTGLRIDTGRSQLIDEGGRSLDAGFYVRIETIDA</sequence>
<dbReference type="Gene3D" id="3.40.50.150">
    <property type="entry name" value="Vaccinia Virus protein VP39"/>
    <property type="match status" value="1"/>
</dbReference>
<name>A0A517NBK3_9BACT</name>
<dbReference type="OrthoDB" id="9805492at2"/>
<evidence type="ECO:0000313" key="2">
    <source>
        <dbReference type="Proteomes" id="UP000318538"/>
    </source>
</evidence>